<comment type="similarity">
    <text evidence="3">Belongs to the PTPS family. QueD subfamily.</text>
</comment>
<evidence type="ECO:0000256" key="3">
    <source>
        <dbReference type="ARBA" id="ARBA00008900"/>
    </source>
</evidence>
<reference evidence="11 12" key="1">
    <citation type="submission" date="2019-12" db="EMBL/GenBank/DDBJ databases">
        <title>Chitinophaga sp. strain ysch24 (GDMCC 1.1355), whole genome shotgun sequence.</title>
        <authorList>
            <person name="Zhang X."/>
        </authorList>
    </citation>
    <scope>NUCLEOTIDE SEQUENCE [LARGE SCALE GENOMIC DNA]</scope>
    <source>
        <strain evidence="12">ysch24</strain>
    </source>
</reference>
<keyword evidence="12" id="KW-1185">Reference proteome</keyword>
<comment type="cofactor">
    <cofactor evidence="1">
        <name>Zn(2+)</name>
        <dbReference type="ChEBI" id="CHEBI:29105"/>
    </cofactor>
</comment>
<dbReference type="InterPro" id="IPR007115">
    <property type="entry name" value="6-PTP_synth/QueD"/>
</dbReference>
<proteinExistence type="inferred from homology"/>
<evidence type="ECO:0000256" key="8">
    <source>
        <dbReference type="ARBA" id="ARBA00023239"/>
    </source>
</evidence>
<dbReference type="GO" id="GO:0070497">
    <property type="term" value="F:6-carboxytetrahydropterin synthase activity"/>
    <property type="evidence" value="ECO:0007669"/>
    <property type="project" value="UniProtKB-EC"/>
</dbReference>
<evidence type="ECO:0000256" key="2">
    <source>
        <dbReference type="ARBA" id="ARBA00005061"/>
    </source>
</evidence>
<evidence type="ECO:0000256" key="1">
    <source>
        <dbReference type="ARBA" id="ARBA00001947"/>
    </source>
</evidence>
<dbReference type="UniPathway" id="UPA00391"/>
<dbReference type="InterPro" id="IPR038418">
    <property type="entry name" value="6-PTP_synth/QueD_sf"/>
</dbReference>
<keyword evidence="8" id="KW-0456">Lyase</keyword>
<keyword evidence="7" id="KW-0862">Zinc</keyword>
<accession>A0A7K1U0M0</accession>
<dbReference type="AlphaFoldDB" id="A0A7K1U0M0"/>
<evidence type="ECO:0000313" key="11">
    <source>
        <dbReference type="EMBL" id="MVT07840.1"/>
    </source>
</evidence>
<dbReference type="Proteomes" id="UP000461730">
    <property type="component" value="Unassembled WGS sequence"/>
</dbReference>
<dbReference type="EMBL" id="WRXN01000002">
    <property type="protein sequence ID" value="MVT07840.1"/>
    <property type="molecule type" value="Genomic_DNA"/>
</dbReference>
<dbReference type="GO" id="GO:0046872">
    <property type="term" value="F:metal ion binding"/>
    <property type="evidence" value="ECO:0007669"/>
    <property type="project" value="UniProtKB-KW"/>
</dbReference>
<gene>
    <name evidence="11" type="ORF">GO493_06170</name>
</gene>
<name>A0A7K1U0M0_9BACT</name>
<protein>
    <recommendedName>
        <fullName evidence="5">6-carboxy-5,6,7,8-tetrahydropterin synthase</fullName>
        <ecNumber evidence="4">4.1.2.50</ecNumber>
    </recommendedName>
    <alternativeName>
        <fullName evidence="9">Queuosine biosynthesis protein QueD</fullName>
    </alternativeName>
</protein>
<dbReference type="Gene3D" id="3.30.479.10">
    <property type="entry name" value="6-pyruvoyl tetrahydropterin synthase/QueD"/>
    <property type="match status" value="1"/>
</dbReference>
<evidence type="ECO:0000313" key="12">
    <source>
        <dbReference type="Proteomes" id="UP000461730"/>
    </source>
</evidence>
<comment type="pathway">
    <text evidence="2">Purine metabolism; 7-cyano-7-deazaguanine biosynthesis.</text>
</comment>
<evidence type="ECO:0000256" key="9">
    <source>
        <dbReference type="ARBA" id="ARBA00031449"/>
    </source>
</evidence>
<evidence type="ECO:0000256" key="10">
    <source>
        <dbReference type="ARBA" id="ARBA00048807"/>
    </source>
</evidence>
<evidence type="ECO:0000256" key="7">
    <source>
        <dbReference type="ARBA" id="ARBA00022833"/>
    </source>
</evidence>
<comment type="caution">
    <text evidence="11">The sequence shown here is derived from an EMBL/GenBank/DDBJ whole genome shotgun (WGS) entry which is preliminary data.</text>
</comment>
<dbReference type="EC" id="4.1.2.50" evidence="4"/>
<sequence length="150" mass="17023">MIRLTKIFRFEMAHALPGYNGLCKHIHGHSYRLEVTISGEPDNHSGHSSEGMVFDFADLKAIVQQEIILPLDHALMLKEGSMPSFAENENELLGKIVWVPWQPTCENMLLDFAGRISNNLPERIRLCSLKLYETSTSYAEWHASDNLPVT</sequence>
<dbReference type="PANTHER" id="PTHR12589:SF7">
    <property type="entry name" value="6-PYRUVOYL TETRAHYDROBIOPTERIN SYNTHASE"/>
    <property type="match status" value="1"/>
</dbReference>
<evidence type="ECO:0000256" key="4">
    <source>
        <dbReference type="ARBA" id="ARBA00012982"/>
    </source>
</evidence>
<dbReference type="PANTHER" id="PTHR12589">
    <property type="entry name" value="PYRUVOYL TETRAHYDROBIOPTERIN SYNTHASE"/>
    <property type="match status" value="1"/>
</dbReference>
<organism evidence="11 12">
    <name type="scientific">Chitinophaga tropicalis</name>
    <dbReference type="NCBI Taxonomy" id="2683588"/>
    <lineage>
        <taxon>Bacteria</taxon>
        <taxon>Pseudomonadati</taxon>
        <taxon>Bacteroidota</taxon>
        <taxon>Chitinophagia</taxon>
        <taxon>Chitinophagales</taxon>
        <taxon>Chitinophagaceae</taxon>
        <taxon>Chitinophaga</taxon>
    </lineage>
</organism>
<comment type="catalytic activity">
    <reaction evidence="10">
        <text>7,8-dihydroneopterin 3'-triphosphate + H2O = 6-carboxy-5,6,7,8-tetrahydropterin + triphosphate + acetaldehyde + 2 H(+)</text>
        <dbReference type="Rhea" id="RHEA:27966"/>
        <dbReference type="ChEBI" id="CHEBI:15343"/>
        <dbReference type="ChEBI" id="CHEBI:15377"/>
        <dbReference type="ChEBI" id="CHEBI:15378"/>
        <dbReference type="ChEBI" id="CHEBI:18036"/>
        <dbReference type="ChEBI" id="CHEBI:58462"/>
        <dbReference type="ChEBI" id="CHEBI:61032"/>
        <dbReference type="EC" id="4.1.2.50"/>
    </reaction>
</comment>
<evidence type="ECO:0000256" key="6">
    <source>
        <dbReference type="ARBA" id="ARBA00022723"/>
    </source>
</evidence>
<dbReference type="SUPFAM" id="SSF55620">
    <property type="entry name" value="Tetrahydrobiopterin biosynthesis enzymes-like"/>
    <property type="match status" value="1"/>
</dbReference>
<evidence type="ECO:0000256" key="5">
    <source>
        <dbReference type="ARBA" id="ARBA00018141"/>
    </source>
</evidence>
<keyword evidence="6" id="KW-0479">Metal-binding</keyword>
<dbReference type="Pfam" id="PF01242">
    <property type="entry name" value="PTPS"/>
    <property type="match status" value="1"/>
</dbReference>